<organism evidence="1 2">
    <name type="scientific">Setaria italica</name>
    <name type="common">Foxtail millet</name>
    <name type="synonym">Panicum italicum</name>
    <dbReference type="NCBI Taxonomy" id="4555"/>
    <lineage>
        <taxon>Eukaryota</taxon>
        <taxon>Viridiplantae</taxon>
        <taxon>Streptophyta</taxon>
        <taxon>Embryophyta</taxon>
        <taxon>Tracheophyta</taxon>
        <taxon>Spermatophyta</taxon>
        <taxon>Magnoliopsida</taxon>
        <taxon>Liliopsida</taxon>
        <taxon>Poales</taxon>
        <taxon>Poaceae</taxon>
        <taxon>PACMAD clade</taxon>
        <taxon>Panicoideae</taxon>
        <taxon>Panicodae</taxon>
        <taxon>Paniceae</taxon>
        <taxon>Cenchrinae</taxon>
        <taxon>Setaria</taxon>
    </lineage>
</organism>
<dbReference type="HOGENOM" id="CLU_3145294_0_0_1"/>
<dbReference type="EMBL" id="AGNK02000934">
    <property type="status" value="NOT_ANNOTATED_CDS"/>
    <property type="molecule type" value="Genomic_DNA"/>
</dbReference>
<protein>
    <recommendedName>
        <fullName evidence="3">Reverse transcriptase zinc-binding domain-containing protein</fullName>
    </recommendedName>
</protein>
<evidence type="ECO:0000313" key="1">
    <source>
        <dbReference type="EnsemblPlants" id="KQL23804"/>
    </source>
</evidence>
<accession>K4A3X1</accession>
<reference evidence="1" key="2">
    <citation type="submission" date="2018-08" db="UniProtKB">
        <authorList>
            <consortium name="EnsemblPlants"/>
        </authorList>
    </citation>
    <scope>IDENTIFICATION</scope>
    <source>
        <strain evidence="1">Yugu1</strain>
    </source>
</reference>
<evidence type="ECO:0000313" key="2">
    <source>
        <dbReference type="Proteomes" id="UP000004995"/>
    </source>
</evidence>
<reference evidence="2" key="1">
    <citation type="journal article" date="2012" name="Nat. Biotechnol.">
        <title>Reference genome sequence of the model plant Setaria.</title>
        <authorList>
            <person name="Bennetzen J.L."/>
            <person name="Schmutz J."/>
            <person name="Wang H."/>
            <person name="Percifield R."/>
            <person name="Hawkins J."/>
            <person name="Pontaroli A.C."/>
            <person name="Estep M."/>
            <person name="Feng L."/>
            <person name="Vaughn J.N."/>
            <person name="Grimwood J."/>
            <person name="Jenkins J."/>
            <person name="Barry K."/>
            <person name="Lindquist E."/>
            <person name="Hellsten U."/>
            <person name="Deshpande S."/>
            <person name="Wang X."/>
            <person name="Wu X."/>
            <person name="Mitros T."/>
            <person name="Triplett J."/>
            <person name="Yang X."/>
            <person name="Ye C.Y."/>
            <person name="Mauro-Herrera M."/>
            <person name="Wang L."/>
            <person name="Li P."/>
            <person name="Sharma M."/>
            <person name="Sharma R."/>
            <person name="Ronald P.C."/>
            <person name="Panaud O."/>
            <person name="Kellogg E.A."/>
            <person name="Brutnell T.P."/>
            <person name="Doust A.N."/>
            <person name="Tuskan G.A."/>
            <person name="Rokhsar D."/>
            <person name="Devos K.M."/>
        </authorList>
    </citation>
    <scope>NUCLEOTIDE SEQUENCE [LARGE SCALE GENOMIC DNA]</scope>
    <source>
        <strain evidence="2">cv. Yugu1</strain>
    </source>
</reference>
<keyword evidence="2" id="KW-1185">Reference proteome</keyword>
<dbReference type="EnsemblPlants" id="KQL23804">
    <property type="protein sequence ID" value="KQL23804"/>
    <property type="gene ID" value="SETIT_033574mg"/>
</dbReference>
<name>K4A3X1_SETIT</name>
<proteinExistence type="predicted"/>
<dbReference type="InParanoid" id="K4A3X1"/>
<evidence type="ECO:0008006" key="3">
    <source>
        <dbReference type="Google" id="ProtNLM"/>
    </source>
</evidence>
<dbReference type="Proteomes" id="UP000004995">
    <property type="component" value="Unassembled WGS sequence"/>
</dbReference>
<sequence>MSLHANARVSFSVTMVINVGNGANTLFWTDRWLNNNSIIDLTPHLFAVV</sequence>
<dbReference type="AlphaFoldDB" id="K4A3X1"/>
<dbReference type="Gramene" id="KQL23804">
    <property type="protein sequence ID" value="KQL23804"/>
    <property type="gene ID" value="SETIT_033574mg"/>
</dbReference>